<gene>
    <name evidence="8" type="ORF">RIMI_LOCUS2328129</name>
</gene>
<keyword evidence="2" id="KW-1064">Adaptive immunity</keyword>
<protein>
    <recommendedName>
        <fullName evidence="7">Ig-like domain-containing protein</fullName>
    </recommendedName>
</protein>
<dbReference type="SMART" id="SM00409">
    <property type="entry name" value="IG"/>
    <property type="match status" value="1"/>
</dbReference>
<organism evidence="8 9">
    <name type="scientific">Ranitomeya imitator</name>
    <name type="common">mimic poison frog</name>
    <dbReference type="NCBI Taxonomy" id="111125"/>
    <lineage>
        <taxon>Eukaryota</taxon>
        <taxon>Metazoa</taxon>
        <taxon>Chordata</taxon>
        <taxon>Craniata</taxon>
        <taxon>Vertebrata</taxon>
        <taxon>Euteleostomi</taxon>
        <taxon>Amphibia</taxon>
        <taxon>Batrachia</taxon>
        <taxon>Anura</taxon>
        <taxon>Neobatrachia</taxon>
        <taxon>Hyloidea</taxon>
        <taxon>Dendrobatidae</taxon>
        <taxon>Dendrobatinae</taxon>
        <taxon>Ranitomeya</taxon>
    </lineage>
</organism>
<feature type="domain" description="Ig-like" evidence="7">
    <location>
        <begin position="21"/>
        <end position="126"/>
    </location>
</feature>
<evidence type="ECO:0000313" key="8">
    <source>
        <dbReference type="EMBL" id="CAJ0924678.1"/>
    </source>
</evidence>
<dbReference type="Proteomes" id="UP001176940">
    <property type="component" value="Unassembled WGS sequence"/>
</dbReference>
<dbReference type="EMBL" id="CAUEEQ010003224">
    <property type="protein sequence ID" value="CAJ0924678.1"/>
    <property type="molecule type" value="Genomic_DNA"/>
</dbReference>
<dbReference type="InterPro" id="IPR013106">
    <property type="entry name" value="Ig_V-set"/>
</dbReference>
<dbReference type="PANTHER" id="PTHR19367:SF18">
    <property type="entry name" value="T CELL RECEPTOR ALPHA VARIABLE 16"/>
    <property type="match status" value="1"/>
</dbReference>
<evidence type="ECO:0000256" key="3">
    <source>
        <dbReference type="ARBA" id="ARBA00023170"/>
    </source>
</evidence>
<keyword evidence="5" id="KW-1279">T cell receptor</keyword>
<evidence type="ECO:0000256" key="6">
    <source>
        <dbReference type="SAM" id="SignalP"/>
    </source>
</evidence>
<dbReference type="InterPro" id="IPR003599">
    <property type="entry name" value="Ig_sub"/>
</dbReference>
<dbReference type="Gene3D" id="2.60.40.10">
    <property type="entry name" value="Immunoglobulins"/>
    <property type="match status" value="1"/>
</dbReference>
<keyword evidence="1 6" id="KW-0732">Signal</keyword>
<name>A0ABN9KZB0_9NEOB</name>
<comment type="caution">
    <text evidence="8">The sequence shown here is derived from an EMBL/GenBank/DDBJ whole genome shotgun (WGS) entry which is preliminary data.</text>
</comment>
<feature type="chain" id="PRO_5047162699" description="Ig-like domain-containing protein" evidence="6">
    <location>
        <begin position="21"/>
        <end position="126"/>
    </location>
</feature>
<proteinExistence type="predicted"/>
<dbReference type="PROSITE" id="PS50835">
    <property type="entry name" value="IG_LIKE"/>
    <property type="match status" value="1"/>
</dbReference>
<reference evidence="8" key="1">
    <citation type="submission" date="2023-07" db="EMBL/GenBank/DDBJ databases">
        <authorList>
            <person name="Stuckert A."/>
        </authorList>
    </citation>
    <scope>NUCLEOTIDE SEQUENCE</scope>
</reference>
<dbReference type="SUPFAM" id="SSF48726">
    <property type="entry name" value="Immunoglobulin"/>
    <property type="match status" value="1"/>
</dbReference>
<keyword evidence="4" id="KW-0393">Immunoglobulin domain</keyword>
<accession>A0ABN9KZB0</accession>
<evidence type="ECO:0000259" key="7">
    <source>
        <dbReference type="PROSITE" id="PS50835"/>
    </source>
</evidence>
<feature type="signal peptide" evidence="6">
    <location>
        <begin position="1"/>
        <end position="20"/>
    </location>
</feature>
<keyword evidence="9" id="KW-1185">Reference proteome</keyword>
<dbReference type="PANTHER" id="PTHR19367">
    <property type="entry name" value="T-CELL RECEPTOR ALPHA CHAIN V REGION"/>
    <property type="match status" value="1"/>
</dbReference>
<evidence type="ECO:0000256" key="2">
    <source>
        <dbReference type="ARBA" id="ARBA00023130"/>
    </source>
</evidence>
<dbReference type="InterPro" id="IPR036179">
    <property type="entry name" value="Ig-like_dom_sf"/>
</dbReference>
<dbReference type="SMART" id="SM00406">
    <property type="entry name" value="IGv"/>
    <property type="match status" value="1"/>
</dbReference>
<dbReference type="InterPro" id="IPR051287">
    <property type="entry name" value="TCR_variable_region"/>
</dbReference>
<evidence type="ECO:0000313" key="9">
    <source>
        <dbReference type="Proteomes" id="UP001176940"/>
    </source>
</evidence>
<evidence type="ECO:0000256" key="4">
    <source>
        <dbReference type="ARBA" id="ARBA00023319"/>
    </source>
</evidence>
<sequence length="126" mass="14350">MQTSTFVCFLSTSLMYCTLGQTVTQSPLNVLVGEGMEVPLSCSYDQTAYNLFWYIQKPGHTMKMLLNGLNKDSDLEEEYRGRVFFTSDKTKKIIPLNITKIRMSDTGTYYCVFSATLCQVHEQDAQ</sequence>
<dbReference type="InterPro" id="IPR007110">
    <property type="entry name" value="Ig-like_dom"/>
</dbReference>
<dbReference type="InterPro" id="IPR013783">
    <property type="entry name" value="Ig-like_fold"/>
</dbReference>
<dbReference type="Pfam" id="PF07686">
    <property type="entry name" value="V-set"/>
    <property type="match status" value="1"/>
</dbReference>
<evidence type="ECO:0000256" key="1">
    <source>
        <dbReference type="ARBA" id="ARBA00022729"/>
    </source>
</evidence>
<keyword evidence="3" id="KW-0675">Receptor</keyword>
<evidence type="ECO:0000256" key="5">
    <source>
        <dbReference type="ARBA" id="ARBA00043266"/>
    </source>
</evidence>
<keyword evidence="5" id="KW-0391">Immunity</keyword>